<protein>
    <submittedName>
        <fullName evidence="1">Uncharacterized protein</fullName>
    </submittedName>
</protein>
<sequence length="29" mass="3375">MRNSCVILSSWLMQPYVYRLVHYCGGANI</sequence>
<name>A0AAD6QSS3_9ROSI</name>
<evidence type="ECO:0000313" key="1">
    <source>
        <dbReference type="EMBL" id="KAJ6995722.1"/>
    </source>
</evidence>
<keyword evidence="3" id="KW-1185">Reference proteome</keyword>
<reference evidence="1" key="1">
    <citation type="journal article" date="2023" name="Mol. Ecol. Resour.">
        <title>Chromosome-level genome assembly of a triploid poplar Populus alba 'Berolinensis'.</title>
        <authorList>
            <person name="Chen S."/>
            <person name="Yu Y."/>
            <person name="Wang X."/>
            <person name="Wang S."/>
            <person name="Zhang T."/>
            <person name="Zhou Y."/>
            <person name="He R."/>
            <person name="Meng N."/>
            <person name="Wang Y."/>
            <person name="Liu W."/>
            <person name="Liu Z."/>
            <person name="Liu J."/>
            <person name="Guo Q."/>
            <person name="Huang H."/>
            <person name="Sederoff R.R."/>
            <person name="Wang G."/>
            <person name="Qu G."/>
            <person name="Chen S."/>
        </authorList>
    </citation>
    <scope>NUCLEOTIDE SEQUENCE</scope>
    <source>
        <strain evidence="1">SC-2020</strain>
    </source>
</reference>
<dbReference type="Proteomes" id="UP001164929">
    <property type="component" value="Chromosome 5"/>
</dbReference>
<evidence type="ECO:0000313" key="3">
    <source>
        <dbReference type="Proteomes" id="UP001164929"/>
    </source>
</evidence>
<dbReference type="EMBL" id="JAQIZT010000005">
    <property type="protein sequence ID" value="KAJ6995743.1"/>
    <property type="molecule type" value="Genomic_DNA"/>
</dbReference>
<organism evidence="1 3">
    <name type="scientific">Populus alba x Populus x berolinensis</name>
    <dbReference type="NCBI Taxonomy" id="444605"/>
    <lineage>
        <taxon>Eukaryota</taxon>
        <taxon>Viridiplantae</taxon>
        <taxon>Streptophyta</taxon>
        <taxon>Embryophyta</taxon>
        <taxon>Tracheophyta</taxon>
        <taxon>Spermatophyta</taxon>
        <taxon>Magnoliopsida</taxon>
        <taxon>eudicotyledons</taxon>
        <taxon>Gunneridae</taxon>
        <taxon>Pentapetalae</taxon>
        <taxon>rosids</taxon>
        <taxon>fabids</taxon>
        <taxon>Malpighiales</taxon>
        <taxon>Salicaceae</taxon>
        <taxon>Saliceae</taxon>
        <taxon>Populus</taxon>
    </lineage>
</organism>
<dbReference type="EMBL" id="JAQIZT010000005">
    <property type="protein sequence ID" value="KAJ6995722.1"/>
    <property type="molecule type" value="Genomic_DNA"/>
</dbReference>
<evidence type="ECO:0000313" key="2">
    <source>
        <dbReference type="EMBL" id="KAJ6995743.1"/>
    </source>
</evidence>
<comment type="caution">
    <text evidence="1">The sequence shown here is derived from an EMBL/GenBank/DDBJ whole genome shotgun (WGS) entry which is preliminary data.</text>
</comment>
<gene>
    <name evidence="1" type="ORF">NC653_012550</name>
    <name evidence="2" type="ORF">NC653_012567</name>
</gene>
<proteinExistence type="predicted"/>
<accession>A0AAD6QSS3</accession>
<dbReference type="AlphaFoldDB" id="A0AAD6QSS3"/>